<dbReference type="InterPro" id="IPR006102">
    <property type="entry name" value="Ig-like_GH2"/>
</dbReference>
<comment type="pathway">
    <text evidence="2">Glycan metabolism; N-glycan degradation.</text>
</comment>
<evidence type="ECO:0000259" key="11">
    <source>
        <dbReference type="Pfam" id="PF22666"/>
    </source>
</evidence>
<accession>A0A2H3JS03</accession>
<reference evidence="12 13" key="1">
    <citation type="journal article" date="2012" name="Science">
        <title>The Paleozoic origin of enzymatic lignin decomposition reconstructed from 31 fungal genomes.</title>
        <authorList>
            <person name="Floudas D."/>
            <person name="Binder M."/>
            <person name="Riley R."/>
            <person name="Barry K."/>
            <person name="Blanchette R.A."/>
            <person name="Henrissat B."/>
            <person name="Martinez A.T."/>
            <person name="Otillar R."/>
            <person name="Spatafora J.W."/>
            <person name="Yadav J.S."/>
            <person name="Aerts A."/>
            <person name="Benoit I."/>
            <person name="Boyd A."/>
            <person name="Carlson A."/>
            <person name="Copeland A."/>
            <person name="Coutinho P.M."/>
            <person name="de Vries R.P."/>
            <person name="Ferreira P."/>
            <person name="Findley K."/>
            <person name="Foster B."/>
            <person name="Gaskell J."/>
            <person name="Glotzer D."/>
            <person name="Gorecki P."/>
            <person name="Heitman J."/>
            <person name="Hesse C."/>
            <person name="Hori C."/>
            <person name="Igarashi K."/>
            <person name="Jurgens J.A."/>
            <person name="Kallen N."/>
            <person name="Kersten P."/>
            <person name="Kohler A."/>
            <person name="Kuees U."/>
            <person name="Kumar T.K.A."/>
            <person name="Kuo A."/>
            <person name="LaButti K."/>
            <person name="Larrondo L.F."/>
            <person name="Lindquist E."/>
            <person name="Ling A."/>
            <person name="Lombard V."/>
            <person name="Lucas S."/>
            <person name="Lundell T."/>
            <person name="Martin R."/>
            <person name="McLaughlin D.J."/>
            <person name="Morgenstern I."/>
            <person name="Morin E."/>
            <person name="Murat C."/>
            <person name="Nagy L.G."/>
            <person name="Nolan M."/>
            <person name="Ohm R.A."/>
            <person name="Patyshakuliyeva A."/>
            <person name="Rokas A."/>
            <person name="Ruiz-Duenas F.J."/>
            <person name="Sabat G."/>
            <person name="Salamov A."/>
            <person name="Samejima M."/>
            <person name="Schmutz J."/>
            <person name="Slot J.C."/>
            <person name="St John F."/>
            <person name="Stenlid J."/>
            <person name="Sun H."/>
            <person name="Sun S."/>
            <person name="Syed K."/>
            <person name="Tsang A."/>
            <person name="Wiebenga A."/>
            <person name="Young D."/>
            <person name="Pisabarro A."/>
            <person name="Eastwood D.C."/>
            <person name="Martin F."/>
            <person name="Cullen D."/>
            <person name="Grigoriev I.V."/>
            <person name="Hibbett D.S."/>
        </authorList>
    </citation>
    <scope>NUCLEOTIDE SEQUENCE [LARGE SCALE GENOMIC DNA]</scope>
    <source>
        <strain evidence="12 13">MD-104</strain>
    </source>
</reference>
<dbReference type="Gene3D" id="2.60.40.10">
    <property type="entry name" value="Immunoglobulins"/>
    <property type="match status" value="1"/>
</dbReference>
<dbReference type="InterPro" id="IPR054593">
    <property type="entry name" value="Beta-mannosidase-like_N2"/>
</dbReference>
<dbReference type="Proteomes" id="UP000218811">
    <property type="component" value="Unassembled WGS sequence"/>
</dbReference>
<dbReference type="GO" id="GO:0005975">
    <property type="term" value="P:carbohydrate metabolic process"/>
    <property type="evidence" value="ECO:0007669"/>
    <property type="project" value="InterPro"/>
</dbReference>
<keyword evidence="5" id="KW-0326">Glycosidase</keyword>
<dbReference type="Gene3D" id="2.60.120.260">
    <property type="entry name" value="Galactose-binding domain-like"/>
    <property type="match status" value="1"/>
</dbReference>
<protein>
    <recommendedName>
        <fullName evidence="7">Beta-mannosidase B</fullName>
        <ecNumber evidence="3">3.2.1.25</ecNumber>
    </recommendedName>
    <alternativeName>
        <fullName evidence="8">Mannanase B</fullName>
    </alternativeName>
</protein>
<evidence type="ECO:0000256" key="7">
    <source>
        <dbReference type="ARBA" id="ARBA00041069"/>
    </source>
</evidence>
<dbReference type="Pfam" id="PF22666">
    <property type="entry name" value="Glyco_hydro_2_N2"/>
    <property type="match status" value="1"/>
</dbReference>
<dbReference type="PANTHER" id="PTHR43730:SF1">
    <property type="entry name" value="BETA-MANNOSIDASE"/>
    <property type="match status" value="1"/>
</dbReference>
<dbReference type="InterPro" id="IPR050887">
    <property type="entry name" value="Beta-mannosidase_GH2"/>
</dbReference>
<dbReference type="STRING" id="742152.A0A2H3JS03"/>
<evidence type="ECO:0000256" key="5">
    <source>
        <dbReference type="ARBA" id="ARBA00023295"/>
    </source>
</evidence>
<keyword evidence="13" id="KW-1185">Reference proteome</keyword>
<evidence type="ECO:0000259" key="9">
    <source>
        <dbReference type="Pfam" id="PF00703"/>
    </source>
</evidence>
<evidence type="ECO:0000256" key="1">
    <source>
        <dbReference type="ARBA" id="ARBA00000829"/>
    </source>
</evidence>
<evidence type="ECO:0000256" key="8">
    <source>
        <dbReference type="ARBA" id="ARBA00041614"/>
    </source>
</evidence>
<evidence type="ECO:0000259" key="10">
    <source>
        <dbReference type="Pfam" id="PF17786"/>
    </source>
</evidence>
<dbReference type="InterPro" id="IPR008979">
    <property type="entry name" value="Galactose-bd-like_sf"/>
</dbReference>
<evidence type="ECO:0000256" key="2">
    <source>
        <dbReference type="ARBA" id="ARBA00004740"/>
    </source>
</evidence>
<evidence type="ECO:0000313" key="13">
    <source>
        <dbReference type="Proteomes" id="UP000218811"/>
    </source>
</evidence>
<dbReference type="EMBL" id="KB468053">
    <property type="protein sequence ID" value="PCH40558.1"/>
    <property type="molecule type" value="Genomic_DNA"/>
</dbReference>
<gene>
    <name evidence="12" type="ORF">WOLCODRAFT_99068</name>
</gene>
<dbReference type="Gene3D" id="3.20.20.80">
    <property type="entry name" value="Glycosidases"/>
    <property type="match status" value="1"/>
</dbReference>
<feature type="domain" description="Glycoside hydrolase family 2 immunoglobulin-like beta-sandwich" evidence="9">
    <location>
        <begin position="282"/>
        <end position="333"/>
    </location>
</feature>
<evidence type="ECO:0000313" key="12">
    <source>
        <dbReference type="EMBL" id="PCH40558.1"/>
    </source>
</evidence>
<evidence type="ECO:0000256" key="6">
    <source>
        <dbReference type="ARBA" id="ARBA00038429"/>
    </source>
</evidence>
<dbReference type="SUPFAM" id="SSF51445">
    <property type="entry name" value="(Trans)glycosidases"/>
    <property type="match status" value="1"/>
</dbReference>
<dbReference type="OMA" id="PIPYHRG"/>
<proteinExistence type="inferred from homology"/>
<feature type="domain" description="Beta-mannosidase-like galactose-binding" evidence="11">
    <location>
        <begin position="40"/>
        <end position="205"/>
    </location>
</feature>
<dbReference type="GO" id="GO:0006516">
    <property type="term" value="P:glycoprotein catabolic process"/>
    <property type="evidence" value="ECO:0007669"/>
    <property type="project" value="TreeGrafter"/>
</dbReference>
<dbReference type="Pfam" id="PF17786">
    <property type="entry name" value="Mannosidase_ig"/>
    <property type="match status" value="1"/>
</dbReference>
<dbReference type="FunFam" id="3.20.20.80:FF:000050">
    <property type="entry name" value="Beta-mannosidase B"/>
    <property type="match status" value="1"/>
</dbReference>
<dbReference type="GO" id="GO:0004567">
    <property type="term" value="F:beta-mannosidase activity"/>
    <property type="evidence" value="ECO:0007669"/>
    <property type="project" value="UniProtKB-EC"/>
</dbReference>
<organism evidence="12 13">
    <name type="scientific">Wolfiporia cocos (strain MD-104)</name>
    <name type="common">Brown rot fungus</name>
    <dbReference type="NCBI Taxonomy" id="742152"/>
    <lineage>
        <taxon>Eukaryota</taxon>
        <taxon>Fungi</taxon>
        <taxon>Dikarya</taxon>
        <taxon>Basidiomycota</taxon>
        <taxon>Agaricomycotina</taxon>
        <taxon>Agaricomycetes</taxon>
        <taxon>Polyporales</taxon>
        <taxon>Phaeolaceae</taxon>
        <taxon>Wolfiporia</taxon>
    </lineage>
</organism>
<dbReference type="PANTHER" id="PTHR43730">
    <property type="entry name" value="BETA-MANNOSIDASE"/>
    <property type="match status" value="1"/>
</dbReference>
<dbReference type="Pfam" id="PF00703">
    <property type="entry name" value="Glyco_hydro_2"/>
    <property type="match status" value="1"/>
</dbReference>
<dbReference type="OrthoDB" id="2866996at2759"/>
<dbReference type="InterPro" id="IPR036156">
    <property type="entry name" value="Beta-gal/glucu_dom_sf"/>
</dbReference>
<dbReference type="InterPro" id="IPR041447">
    <property type="entry name" value="Mannosidase_ig"/>
</dbReference>
<comment type="catalytic activity">
    <reaction evidence="1">
        <text>Hydrolysis of terminal, non-reducing beta-D-mannose residues in beta-D-mannosides.</text>
        <dbReference type="EC" id="3.2.1.25"/>
    </reaction>
</comment>
<name>A0A2H3JS03_WOLCO</name>
<sequence>MNVRTTPLSEGWHWKERDPARQSVLDEVPRLQQSFRTGLNPSWTSVRSFPSEIHVELLKNGRIPDPFVGFNEHKCLIGVGEREWLYYLAFPFESRGGNEQVEFVFEGLDTICDVYLNYKKILSADNMFRTYSVSLKSESLHSEDNKLLLHFKSAKVIAKQLEARYGRVRAGSTNLGDPSRVYVRKAQYGWRWDWGPELMTCGPYRPINFIAYSVRLASIYPHASVSPSPALSPALGVDVMLAGDASAASAVKVVLVDAEGDVMIKEEHLDLALLRAAKRDVEFKNVVNWSLDNAVQLWWPVGYGEQKLYTVEVVLLAQDSTVLDRQRKRIGFRRVELVQEPLEEADRHGQGTTFLFEINGVRMFMGGSNWIPADSFLTELTPARYRAWLTLLRDGNQNMVRLWGGGVYEPDVFYDTCDELGLLVWQDFQFACGVYPAHHAFVASVRDEAADNVKRLRHHPSIALFCGNNEDYQQVLQWGGITELPARLIYEDVLPSVVAELTDPPIPYHRGSPYGGKGWDTTDPTVGDIHQWDIWAGRERPWQEYGVMGGRFVSEFGIPAMPDIRTVDYWLAGNSKERWAQSKLMTQHNRAGNHERRFAILMNENFRLTSDLETHIYNTQLMQSEAVSFAYRMWRREWRGRGKEFTAGALVWQLNDCWPVTSWAIADYFLRPKPAYYSIARELAPIAVSIFRTVIKNRDNDRPKQFYEFGAFQSVAANIEVWATNSTLEPHSVRLVLQSADLSSLWTHTEIHDVVVHPNQSTELLSMPCPCPPPIKSDDHPMTTSHSIVVGARLEDPITGEILTRCADWPQPYRLVDVPDPNLEVHVEDERIQVKAQRPVKCLVFSVLGDEDQSEVKWSHNALDLMPGDTQILMASGLGKRKLQVAYFGKEKATLV</sequence>
<dbReference type="AlphaFoldDB" id="A0A2H3JS03"/>
<evidence type="ECO:0000256" key="3">
    <source>
        <dbReference type="ARBA" id="ARBA00012754"/>
    </source>
</evidence>
<dbReference type="SUPFAM" id="SSF49785">
    <property type="entry name" value="Galactose-binding domain-like"/>
    <property type="match status" value="1"/>
</dbReference>
<dbReference type="InterPro" id="IPR013783">
    <property type="entry name" value="Ig-like_fold"/>
</dbReference>
<dbReference type="SUPFAM" id="SSF49303">
    <property type="entry name" value="beta-Galactosidase/glucuronidase domain"/>
    <property type="match status" value="2"/>
</dbReference>
<feature type="domain" description="Mannosidase Ig/CBM-like" evidence="10">
    <location>
        <begin position="718"/>
        <end position="814"/>
    </location>
</feature>
<evidence type="ECO:0000256" key="4">
    <source>
        <dbReference type="ARBA" id="ARBA00022801"/>
    </source>
</evidence>
<dbReference type="EC" id="3.2.1.25" evidence="3"/>
<keyword evidence="4 12" id="KW-0378">Hydrolase</keyword>
<dbReference type="InterPro" id="IPR017853">
    <property type="entry name" value="GH"/>
</dbReference>
<comment type="similarity">
    <text evidence="6">Belongs to the glycosyl hydrolase 2 family. Beta-mannosidase B subfamily.</text>
</comment>